<proteinExistence type="inferred from homology"/>
<sequence length="161" mass="18082">MSRQDSRGGRLRIAATVIAALILAIVPLPGIFDAARPDLLLLLVIYWSLSSPRIAGLTFAWTCGLAIDLLKGMTLGQHALAFLLVGFLAHKFQLRMRLFPIWQQTLTVLLLLALYQFLVFWIDGVIGQPVVTWKRWLPVLSGALLWPALVALLDTWNRRVR</sequence>
<evidence type="ECO:0000256" key="8">
    <source>
        <dbReference type="PIRNR" id="PIRNR018472"/>
    </source>
</evidence>
<evidence type="ECO:0000256" key="3">
    <source>
        <dbReference type="ARBA" id="ARBA00022475"/>
    </source>
</evidence>
<name>A0A127F8J1_STEDE</name>
<dbReference type="PANTHER" id="PTHR37484">
    <property type="entry name" value="ROD SHAPE-DETERMINING PROTEIN MRED"/>
    <property type="match status" value="1"/>
</dbReference>
<dbReference type="GO" id="GO:0005886">
    <property type="term" value="C:plasma membrane"/>
    <property type="evidence" value="ECO:0007669"/>
    <property type="project" value="UniProtKB-SubCell"/>
</dbReference>
<evidence type="ECO:0000313" key="11">
    <source>
        <dbReference type="Proteomes" id="UP000070250"/>
    </source>
</evidence>
<feature type="transmembrane region" description="Helical" evidence="9">
    <location>
        <begin position="39"/>
        <end position="62"/>
    </location>
</feature>
<dbReference type="AlphaFoldDB" id="A0A127F8J1"/>
<accession>A0A127F8J1</accession>
<gene>
    <name evidence="10" type="ORF">ACG33_06375</name>
</gene>
<dbReference type="EMBL" id="CP011971">
    <property type="protein sequence ID" value="AMN46727.1"/>
    <property type="molecule type" value="Genomic_DNA"/>
</dbReference>
<dbReference type="PIRSF" id="PIRSF018472">
    <property type="entry name" value="MreD_proteobac"/>
    <property type="match status" value="1"/>
</dbReference>
<keyword evidence="7 8" id="KW-0472">Membrane</keyword>
<dbReference type="Pfam" id="PF04093">
    <property type="entry name" value="MreD"/>
    <property type="match status" value="1"/>
</dbReference>
<keyword evidence="6 9" id="KW-1133">Transmembrane helix</keyword>
<keyword evidence="11" id="KW-1185">Reference proteome</keyword>
<dbReference type="PANTHER" id="PTHR37484:SF1">
    <property type="entry name" value="ROD SHAPE-DETERMINING PROTEIN MRED"/>
    <property type="match status" value="1"/>
</dbReference>
<evidence type="ECO:0000313" key="10">
    <source>
        <dbReference type="EMBL" id="AMN46727.1"/>
    </source>
</evidence>
<keyword evidence="4 9" id="KW-0812">Transmembrane</keyword>
<evidence type="ECO:0000256" key="6">
    <source>
        <dbReference type="ARBA" id="ARBA00022989"/>
    </source>
</evidence>
<keyword evidence="3 8" id="KW-1003">Cell membrane</keyword>
<dbReference type="NCBIfam" id="TIGR03426">
    <property type="entry name" value="shape_MreD"/>
    <property type="match status" value="1"/>
</dbReference>
<dbReference type="InterPro" id="IPR026034">
    <property type="entry name" value="MreD_proteobac"/>
</dbReference>
<dbReference type="OrthoDB" id="6647425at2"/>
<organism evidence="10 11">
    <name type="scientific">Steroidobacter denitrificans</name>
    <dbReference type="NCBI Taxonomy" id="465721"/>
    <lineage>
        <taxon>Bacteria</taxon>
        <taxon>Pseudomonadati</taxon>
        <taxon>Pseudomonadota</taxon>
        <taxon>Gammaproteobacteria</taxon>
        <taxon>Steroidobacterales</taxon>
        <taxon>Steroidobacteraceae</taxon>
        <taxon>Steroidobacter</taxon>
    </lineage>
</organism>
<feature type="transmembrane region" description="Helical" evidence="9">
    <location>
        <begin position="106"/>
        <end position="124"/>
    </location>
</feature>
<keyword evidence="8" id="KW-0997">Cell inner membrane</keyword>
<comment type="subcellular location">
    <subcellularLocation>
        <location evidence="8">Cell inner membrane</location>
    </subcellularLocation>
    <subcellularLocation>
        <location evidence="1">Cell membrane</location>
        <topology evidence="1">Multi-pass membrane protein</topology>
    </subcellularLocation>
</comment>
<dbReference type="KEGG" id="sdf:ACG33_06375"/>
<evidence type="ECO:0000256" key="9">
    <source>
        <dbReference type="SAM" id="Phobius"/>
    </source>
</evidence>
<dbReference type="InterPro" id="IPR007227">
    <property type="entry name" value="Cell_shape_determining_MreD"/>
</dbReference>
<dbReference type="GO" id="GO:0008360">
    <property type="term" value="P:regulation of cell shape"/>
    <property type="evidence" value="ECO:0007669"/>
    <property type="project" value="UniProtKB-UniRule"/>
</dbReference>
<evidence type="ECO:0000256" key="5">
    <source>
        <dbReference type="ARBA" id="ARBA00022960"/>
    </source>
</evidence>
<feature type="transmembrane region" description="Helical" evidence="9">
    <location>
        <begin position="74"/>
        <end position="94"/>
    </location>
</feature>
<keyword evidence="5 8" id="KW-0133">Cell shape</keyword>
<evidence type="ECO:0000256" key="2">
    <source>
        <dbReference type="ARBA" id="ARBA00007776"/>
    </source>
</evidence>
<comment type="similarity">
    <text evidence="2 8">Belongs to the MreD family.</text>
</comment>
<dbReference type="STRING" id="465721.ACG33_06375"/>
<feature type="transmembrane region" description="Helical" evidence="9">
    <location>
        <begin position="12"/>
        <end position="32"/>
    </location>
</feature>
<feature type="transmembrane region" description="Helical" evidence="9">
    <location>
        <begin position="136"/>
        <end position="156"/>
    </location>
</feature>
<evidence type="ECO:0000256" key="7">
    <source>
        <dbReference type="ARBA" id="ARBA00023136"/>
    </source>
</evidence>
<dbReference type="Proteomes" id="UP000070250">
    <property type="component" value="Chromosome"/>
</dbReference>
<protein>
    <recommendedName>
        <fullName evidence="8">Rod shape-determining protein MreD</fullName>
    </recommendedName>
</protein>
<evidence type="ECO:0000256" key="1">
    <source>
        <dbReference type="ARBA" id="ARBA00004651"/>
    </source>
</evidence>
<reference evidence="10 11" key="1">
    <citation type="submission" date="2015-06" db="EMBL/GenBank/DDBJ databases">
        <title>A Comprehensive Approach to Explore the Metabolic and Phylogenetic Diversity of Bacterial Steroid Degradation in the Environment: Testosterone as an Example.</title>
        <authorList>
            <person name="Yang F.-C."/>
            <person name="Chen Y.-L."/>
            <person name="Yu C.-P."/>
            <person name="Tang S.-L."/>
            <person name="Wang P.-H."/>
            <person name="Ismail W."/>
            <person name="Wang C.-H."/>
            <person name="Yang C.-Y."/>
            <person name="Chiang Y.-R."/>
        </authorList>
    </citation>
    <scope>NUCLEOTIDE SEQUENCE [LARGE SCALE GENOMIC DNA]</scope>
    <source>
        <strain evidence="10 11">DSM 18526</strain>
    </source>
</reference>
<comment type="function">
    <text evidence="8">Involved in formation of the rod shape of the cell. May also contribute to regulation of formation of penicillin-binding proteins.</text>
</comment>
<dbReference type="RefSeq" id="WP_066919670.1">
    <property type="nucleotide sequence ID" value="NZ_CP011971.1"/>
</dbReference>
<evidence type="ECO:0000256" key="4">
    <source>
        <dbReference type="ARBA" id="ARBA00022692"/>
    </source>
</evidence>